<accession>A0AAV4QYW7</accession>
<dbReference type="EMBL" id="BPLQ01005370">
    <property type="protein sequence ID" value="GIY14479.1"/>
    <property type="molecule type" value="Genomic_DNA"/>
</dbReference>
<evidence type="ECO:0000313" key="2">
    <source>
        <dbReference type="Proteomes" id="UP001054837"/>
    </source>
</evidence>
<evidence type="ECO:0000313" key="1">
    <source>
        <dbReference type="EMBL" id="GIY14479.1"/>
    </source>
</evidence>
<reference evidence="1 2" key="1">
    <citation type="submission" date="2021-06" db="EMBL/GenBank/DDBJ databases">
        <title>Caerostris darwini draft genome.</title>
        <authorList>
            <person name="Kono N."/>
            <person name="Arakawa K."/>
        </authorList>
    </citation>
    <scope>NUCLEOTIDE SEQUENCE [LARGE SCALE GENOMIC DNA]</scope>
</reference>
<organism evidence="1 2">
    <name type="scientific">Caerostris darwini</name>
    <dbReference type="NCBI Taxonomy" id="1538125"/>
    <lineage>
        <taxon>Eukaryota</taxon>
        <taxon>Metazoa</taxon>
        <taxon>Ecdysozoa</taxon>
        <taxon>Arthropoda</taxon>
        <taxon>Chelicerata</taxon>
        <taxon>Arachnida</taxon>
        <taxon>Araneae</taxon>
        <taxon>Araneomorphae</taxon>
        <taxon>Entelegynae</taxon>
        <taxon>Araneoidea</taxon>
        <taxon>Araneidae</taxon>
        <taxon>Caerostris</taxon>
    </lineage>
</organism>
<gene>
    <name evidence="1" type="ORF">CDAR_514051</name>
</gene>
<protein>
    <submittedName>
        <fullName evidence="1">Uncharacterized protein</fullName>
    </submittedName>
</protein>
<dbReference type="Proteomes" id="UP001054837">
    <property type="component" value="Unassembled WGS sequence"/>
</dbReference>
<dbReference type="AlphaFoldDB" id="A0AAV4QYW7"/>
<comment type="caution">
    <text evidence="1">The sequence shown here is derived from an EMBL/GenBank/DDBJ whole genome shotgun (WGS) entry which is preliminary data.</text>
</comment>
<name>A0AAV4QYW7_9ARAC</name>
<proteinExistence type="predicted"/>
<keyword evidence="2" id="KW-1185">Reference proteome</keyword>
<sequence>MHQPNSVSDNRHENSLNISETQYSNITDPISLPRGSDISLENEESRVINLDTLKFKEDENNTKHKQLPDLIYGIAENIPNPSNSTQIHQFNLGIGMKSNKIEPRASERSGLVTYATESHETCNISTISQPNESHATYKTDHPEYSRQILLNTADRSS</sequence>